<evidence type="ECO:0000259" key="1">
    <source>
        <dbReference type="Pfam" id="PF24557"/>
    </source>
</evidence>
<accession>A0A6A6MHU3</accession>
<dbReference type="InterPro" id="IPR056379">
    <property type="entry name" value="DExH14_plug"/>
</dbReference>
<organism evidence="2 3">
    <name type="scientific">Hevea brasiliensis</name>
    <name type="common">Para rubber tree</name>
    <name type="synonym">Siphonia brasiliensis</name>
    <dbReference type="NCBI Taxonomy" id="3981"/>
    <lineage>
        <taxon>Eukaryota</taxon>
        <taxon>Viridiplantae</taxon>
        <taxon>Streptophyta</taxon>
        <taxon>Embryophyta</taxon>
        <taxon>Tracheophyta</taxon>
        <taxon>Spermatophyta</taxon>
        <taxon>Magnoliopsida</taxon>
        <taxon>eudicotyledons</taxon>
        <taxon>Gunneridae</taxon>
        <taxon>Pentapetalae</taxon>
        <taxon>rosids</taxon>
        <taxon>fabids</taxon>
        <taxon>Malpighiales</taxon>
        <taxon>Euphorbiaceae</taxon>
        <taxon>Crotonoideae</taxon>
        <taxon>Micrandreae</taxon>
        <taxon>Hevea</taxon>
    </lineage>
</organism>
<evidence type="ECO:0000313" key="3">
    <source>
        <dbReference type="Proteomes" id="UP000467840"/>
    </source>
</evidence>
<gene>
    <name evidence="2" type="ORF">GH714_040907</name>
</gene>
<reference evidence="2 3" key="1">
    <citation type="journal article" date="2020" name="Mol. Plant">
        <title>The Chromosome-Based Rubber Tree Genome Provides New Insights into Spurge Genome Evolution and Rubber Biosynthesis.</title>
        <authorList>
            <person name="Liu J."/>
            <person name="Shi C."/>
            <person name="Shi C.C."/>
            <person name="Li W."/>
            <person name="Zhang Q.J."/>
            <person name="Zhang Y."/>
            <person name="Li K."/>
            <person name="Lu H.F."/>
            <person name="Shi C."/>
            <person name="Zhu S.T."/>
            <person name="Xiao Z.Y."/>
            <person name="Nan H."/>
            <person name="Yue Y."/>
            <person name="Zhu X.G."/>
            <person name="Wu Y."/>
            <person name="Hong X.N."/>
            <person name="Fan G.Y."/>
            <person name="Tong Y."/>
            <person name="Zhang D."/>
            <person name="Mao C.L."/>
            <person name="Liu Y.L."/>
            <person name="Hao S.J."/>
            <person name="Liu W.Q."/>
            <person name="Lv M.Q."/>
            <person name="Zhang H.B."/>
            <person name="Liu Y."/>
            <person name="Hu-Tang G.R."/>
            <person name="Wang J.P."/>
            <person name="Wang J.H."/>
            <person name="Sun Y.H."/>
            <person name="Ni S.B."/>
            <person name="Chen W.B."/>
            <person name="Zhang X.C."/>
            <person name="Jiao Y.N."/>
            <person name="Eichler E.E."/>
            <person name="Li G.H."/>
            <person name="Liu X."/>
            <person name="Gao L.Z."/>
        </authorList>
    </citation>
    <scope>NUCLEOTIDE SEQUENCE [LARGE SCALE GENOMIC DNA]</scope>
    <source>
        <strain evidence="3">cv. GT1</strain>
        <tissue evidence="2">Leaf</tissue>
    </source>
</reference>
<evidence type="ECO:0000313" key="2">
    <source>
        <dbReference type="EMBL" id="KAF2312854.1"/>
    </source>
</evidence>
<feature type="domain" description="DExH14 plug" evidence="1">
    <location>
        <begin position="45"/>
        <end position="161"/>
    </location>
</feature>
<sequence>MLMQLPRLTNSLRDPFDVDQAYLQRKIILQKHLKHSNTANSLNESELARKIVDRWEEASTEVRQAYKHFIGAVVDLIDREVPSEEFRVVALTAYHLFGGPGPGEEDNYHSNILKKKDCFVLLLDFIFFNRSELQKLTGHAVSDANIQRVATLAQRLSSLQPTSPESALVLESHVNGSGSDLEFGADLAFQTPARFLVDVTLEDEEGEETTGSSSLFQDGWQDHNDCGQNHSADDGGKFNLSWLRDACDQIVRESTSQLSQDDLAMAICRVLDSDKPGEEIASDLLDLVGDSAFETVQDLITYLTKGCVI</sequence>
<dbReference type="Proteomes" id="UP000467840">
    <property type="component" value="Chromosome 14"/>
</dbReference>
<proteinExistence type="predicted"/>
<dbReference type="Pfam" id="PF24557">
    <property type="entry name" value="DExH14_plug"/>
    <property type="match status" value="1"/>
</dbReference>
<dbReference type="AlphaFoldDB" id="A0A6A6MHU3"/>
<comment type="caution">
    <text evidence="2">The sequence shown here is derived from an EMBL/GenBank/DDBJ whole genome shotgun (WGS) entry which is preliminary data.</text>
</comment>
<name>A0A6A6MHU3_HEVBR</name>
<dbReference type="EMBL" id="JAAGAX010000006">
    <property type="protein sequence ID" value="KAF2312854.1"/>
    <property type="molecule type" value="Genomic_DNA"/>
</dbReference>
<keyword evidence="3" id="KW-1185">Reference proteome</keyword>
<protein>
    <recommendedName>
        <fullName evidence="1">DExH14 plug domain-containing protein</fullName>
    </recommendedName>
</protein>